<reference evidence="9" key="1">
    <citation type="journal article" date="2019" name="Int. J. Syst. Evol. Microbiol.">
        <title>The Global Catalogue of Microorganisms (GCM) 10K type strain sequencing project: providing services to taxonomists for standard genome sequencing and annotation.</title>
        <authorList>
            <consortium name="The Broad Institute Genomics Platform"/>
            <consortium name="The Broad Institute Genome Sequencing Center for Infectious Disease"/>
            <person name="Wu L."/>
            <person name="Ma J."/>
        </authorList>
    </citation>
    <scope>NUCLEOTIDE SEQUENCE [LARGE SCALE GENOMIC DNA]</scope>
    <source>
        <strain evidence="9">CCUG 61889</strain>
    </source>
</reference>
<keyword evidence="3" id="KW-0143">Chaperone</keyword>
<dbReference type="PANTHER" id="PTHR13748:SF62">
    <property type="entry name" value="COBW DOMAIN-CONTAINING PROTEIN"/>
    <property type="match status" value="1"/>
</dbReference>
<dbReference type="Gene3D" id="3.30.1220.10">
    <property type="entry name" value="CobW-like, C-terminal domain"/>
    <property type="match status" value="1"/>
</dbReference>
<dbReference type="InterPro" id="IPR027417">
    <property type="entry name" value="P-loop_NTPase"/>
</dbReference>
<dbReference type="InterPro" id="IPR011629">
    <property type="entry name" value="CobW-like_C"/>
</dbReference>
<accession>A0ABV8B4C5</accession>
<gene>
    <name evidence="8" type="ORF">ACFOU2_16645</name>
</gene>
<evidence type="ECO:0000259" key="6">
    <source>
        <dbReference type="Pfam" id="PF02492"/>
    </source>
</evidence>
<keyword evidence="2" id="KW-0378">Hydrolase</keyword>
<protein>
    <submittedName>
        <fullName evidence="8">GTP-binding protein</fullName>
    </submittedName>
</protein>
<comment type="catalytic activity">
    <reaction evidence="5">
        <text>GTP + H2O = GDP + phosphate + H(+)</text>
        <dbReference type="Rhea" id="RHEA:19669"/>
        <dbReference type="ChEBI" id="CHEBI:15377"/>
        <dbReference type="ChEBI" id="CHEBI:15378"/>
        <dbReference type="ChEBI" id="CHEBI:37565"/>
        <dbReference type="ChEBI" id="CHEBI:43474"/>
        <dbReference type="ChEBI" id="CHEBI:58189"/>
    </reaction>
    <physiologicalReaction direction="left-to-right" evidence="5">
        <dbReference type="Rhea" id="RHEA:19670"/>
    </physiologicalReaction>
</comment>
<evidence type="ECO:0000256" key="4">
    <source>
        <dbReference type="ARBA" id="ARBA00034320"/>
    </source>
</evidence>
<comment type="similarity">
    <text evidence="4">Belongs to the SIMIBI class G3E GTPase family. ZNG1 subfamily.</text>
</comment>
<dbReference type="Pfam" id="PF07683">
    <property type="entry name" value="CobW_C"/>
    <property type="match status" value="1"/>
</dbReference>
<name>A0ABV8B4C5_9BACI</name>
<dbReference type="CDD" id="cd03112">
    <property type="entry name" value="CobW-like"/>
    <property type="match status" value="1"/>
</dbReference>
<dbReference type="Pfam" id="PF02492">
    <property type="entry name" value="cobW"/>
    <property type="match status" value="1"/>
</dbReference>
<evidence type="ECO:0000259" key="7">
    <source>
        <dbReference type="Pfam" id="PF07683"/>
    </source>
</evidence>
<evidence type="ECO:0000256" key="1">
    <source>
        <dbReference type="ARBA" id="ARBA00022741"/>
    </source>
</evidence>
<organism evidence="8 9">
    <name type="scientific">Bacillus songklensis</name>
    <dbReference type="NCBI Taxonomy" id="1069116"/>
    <lineage>
        <taxon>Bacteria</taxon>
        <taxon>Bacillati</taxon>
        <taxon>Bacillota</taxon>
        <taxon>Bacilli</taxon>
        <taxon>Bacillales</taxon>
        <taxon>Bacillaceae</taxon>
        <taxon>Bacillus</taxon>
    </lineage>
</organism>
<dbReference type="Gene3D" id="3.40.50.300">
    <property type="entry name" value="P-loop containing nucleotide triphosphate hydrolases"/>
    <property type="match status" value="1"/>
</dbReference>
<keyword evidence="9" id="KW-1185">Reference proteome</keyword>
<dbReference type="SUPFAM" id="SSF52540">
    <property type="entry name" value="P-loop containing nucleoside triphosphate hydrolases"/>
    <property type="match status" value="1"/>
</dbReference>
<proteinExistence type="inferred from homology"/>
<dbReference type="EMBL" id="JBHRZT010000067">
    <property type="protein sequence ID" value="MFC3885008.1"/>
    <property type="molecule type" value="Genomic_DNA"/>
</dbReference>
<evidence type="ECO:0000256" key="3">
    <source>
        <dbReference type="ARBA" id="ARBA00023186"/>
    </source>
</evidence>
<dbReference type="InterPro" id="IPR051316">
    <property type="entry name" value="Zinc-reg_GTPase_activator"/>
</dbReference>
<sequence length="307" mass="35066">MKTTKIPVYLINGFLGSGKTTALIKCIEYFKKKNKKPAIILNELGNTNLEKHLFKDESLYELLNGCICCSIQDDLRKVLDEMVVLANEDKIDVLLVEGTGVANPSEIHFVFKTGSFKDRFSIEQSICVVDGSNIQSYLSIFSSSKEVRELQREQLESATMITINKADLLRHEQIEKIKKIIGKMNGSAVIITTSYADGLTDMLEEIMTVSIPFLEETNRKKHHDIKAVKLNKLENISRKKIHNMLKQLDSRLLRAKGIIRDQNDQSWYHFQYSPGRLEWEKLEGDVNVNEGQIILIGTNIHRQDILL</sequence>
<dbReference type="Proteomes" id="UP001595752">
    <property type="component" value="Unassembled WGS sequence"/>
</dbReference>
<dbReference type="InterPro" id="IPR036627">
    <property type="entry name" value="CobW-likC_sf"/>
</dbReference>
<keyword evidence="1" id="KW-0547">Nucleotide-binding</keyword>
<feature type="domain" description="CobW C-terminal" evidence="7">
    <location>
        <begin position="227"/>
        <end position="305"/>
    </location>
</feature>
<comment type="caution">
    <text evidence="8">The sequence shown here is derived from an EMBL/GenBank/DDBJ whole genome shotgun (WGS) entry which is preliminary data.</text>
</comment>
<dbReference type="SUPFAM" id="SSF90002">
    <property type="entry name" value="Hypothetical protein YjiA, C-terminal domain"/>
    <property type="match status" value="1"/>
</dbReference>
<evidence type="ECO:0000313" key="8">
    <source>
        <dbReference type="EMBL" id="MFC3885008.1"/>
    </source>
</evidence>
<evidence type="ECO:0000313" key="9">
    <source>
        <dbReference type="Proteomes" id="UP001595752"/>
    </source>
</evidence>
<evidence type="ECO:0000256" key="2">
    <source>
        <dbReference type="ARBA" id="ARBA00022801"/>
    </source>
</evidence>
<dbReference type="PANTHER" id="PTHR13748">
    <property type="entry name" value="COBW-RELATED"/>
    <property type="match status" value="1"/>
</dbReference>
<evidence type="ECO:0000256" key="5">
    <source>
        <dbReference type="ARBA" id="ARBA00049117"/>
    </source>
</evidence>
<feature type="domain" description="CobW/HypB/UreG nucleotide-binding" evidence="6">
    <location>
        <begin position="7"/>
        <end position="191"/>
    </location>
</feature>
<dbReference type="InterPro" id="IPR003495">
    <property type="entry name" value="CobW/HypB/UreG_nucleotide-bd"/>
</dbReference>
<dbReference type="RefSeq" id="WP_377916994.1">
    <property type="nucleotide sequence ID" value="NZ_JBHRZT010000067.1"/>
</dbReference>